<keyword evidence="6" id="KW-0378">Hydrolase</keyword>
<reference evidence="11" key="1">
    <citation type="submission" date="2023-03" db="EMBL/GenBank/DDBJ databases">
        <title>Massive genome expansion in bonnet fungi (Mycena s.s.) driven by repeated elements and novel gene families across ecological guilds.</title>
        <authorList>
            <consortium name="Lawrence Berkeley National Laboratory"/>
            <person name="Harder C.B."/>
            <person name="Miyauchi S."/>
            <person name="Viragh M."/>
            <person name="Kuo A."/>
            <person name="Thoen E."/>
            <person name="Andreopoulos B."/>
            <person name="Lu D."/>
            <person name="Skrede I."/>
            <person name="Drula E."/>
            <person name="Henrissat B."/>
            <person name="Morin E."/>
            <person name="Kohler A."/>
            <person name="Barry K."/>
            <person name="LaButti K."/>
            <person name="Morin E."/>
            <person name="Salamov A."/>
            <person name="Lipzen A."/>
            <person name="Mereny Z."/>
            <person name="Hegedus B."/>
            <person name="Baldrian P."/>
            <person name="Stursova M."/>
            <person name="Weitz H."/>
            <person name="Taylor A."/>
            <person name="Grigoriev I.V."/>
            <person name="Nagy L.G."/>
            <person name="Martin F."/>
            <person name="Kauserud H."/>
        </authorList>
    </citation>
    <scope>NUCLEOTIDE SEQUENCE</scope>
    <source>
        <strain evidence="11">CBHHK188m</strain>
    </source>
</reference>
<evidence type="ECO:0000256" key="6">
    <source>
        <dbReference type="ARBA" id="ARBA00022801"/>
    </source>
</evidence>
<sequence length="333" mass="35382">MLPKHALQLLFLSPILVLSARGAGCGSATPWTFDGSNHANQTVGNRTFLVHIPAAYNATTAHPVVLSFHGYGEDAQIQENITGFSKKGISIDGTGIIAVYPLAAYGPGKHHKPARAWTGAPYSPPNVDDFQFVDALLDSLQTNLCVDPKRIYASGMSNGGGFVSVLPIFHHPIPKAAHRQVNLLACSADMAAKFAAFAPVSAALYSGTHPFAACSPGRAIPLINFHGTADKTIPYDGRNSSNIADNTPPIPQWREAWAVRNGCDASAPSNVSRPYDGVVETTWACGAGSNATAVKAFEIEGGIHRWPSLAETTFDATPEQIIPFFSQHILAQN</sequence>
<dbReference type="AlphaFoldDB" id="A0AAD7HJL5"/>
<feature type="chain" id="PRO_5042280578" description="feruloyl esterase" evidence="10">
    <location>
        <begin position="23"/>
        <end position="333"/>
    </location>
</feature>
<evidence type="ECO:0000256" key="2">
    <source>
        <dbReference type="ARBA" id="ARBA00013091"/>
    </source>
</evidence>
<evidence type="ECO:0000256" key="10">
    <source>
        <dbReference type="SAM" id="SignalP"/>
    </source>
</evidence>
<comment type="subcellular location">
    <subcellularLocation>
        <location evidence="1">Secreted</location>
    </subcellularLocation>
</comment>
<gene>
    <name evidence="11" type="ORF">DFH07DRAFT_972068</name>
</gene>
<dbReference type="GO" id="GO:0005576">
    <property type="term" value="C:extracellular region"/>
    <property type="evidence" value="ECO:0007669"/>
    <property type="project" value="UniProtKB-SubCell"/>
</dbReference>
<evidence type="ECO:0000313" key="12">
    <source>
        <dbReference type="Proteomes" id="UP001215280"/>
    </source>
</evidence>
<dbReference type="GO" id="GO:0030600">
    <property type="term" value="F:feruloyl esterase activity"/>
    <property type="evidence" value="ECO:0007669"/>
    <property type="project" value="UniProtKB-EC"/>
</dbReference>
<keyword evidence="7" id="KW-0119">Carbohydrate metabolism</keyword>
<evidence type="ECO:0000256" key="1">
    <source>
        <dbReference type="ARBA" id="ARBA00004613"/>
    </source>
</evidence>
<proteinExistence type="predicted"/>
<dbReference type="PANTHER" id="PTHR38050:SF2">
    <property type="entry name" value="FERULOYL ESTERASE C-RELATED"/>
    <property type="match status" value="1"/>
</dbReference>
<feature type="signal peptide" evidence="10">
    <location>
        <begin position="1"/>
        <end position="22"/>
    </location>
</feature>
<dbReference type="InterPro" id="IPR029058">
    <property type="entry name" value="AB_hydrolase_fold"/>
</dbReference>
<evidence type="ECO:0000256" key="7">
    <source>
        <dbReference type="ARBA" id="ARBA00023277"/>
    </source>
</evidence>
<evidence type="ECO:0000256" key="8">
    <source>
        <dbReference type="ARBA" id="ARBA00023326"/>
    </source>
</evidence>
<evidence type="ECO:0000256" key="4">
    <source>
        <dbReference type="ARBA" id="ARBA00022651"/>
    </source>
</evidence>
<dbReference type="InterPro" id="IPR043595">
    <property type="entry name" value="FaeB/C/D"/>
</dbReference>
<evidence type="ECO:0000256" key="3">
    <source>
        <dbReference type="ARBA" id="ARBA00022525"/>
    </source>
</evidence>
<keyword evidence="8" id="KW-0624">Polysaccharide degradation</keyword>
<evidence type="ECO:0000313" key="11">
    <source>
        <dbReference type="EMBL" id="KAJ7722057.1"/>
    </source>
</evidence>
<evidence type="ECO:0000256" key="9">
    <source>
        <dbReference type="ARBA" id="ARBA00034075"/>
    </source>
</evidence>
<dbReference type="EMBL" id="JARJLG010000262">
    <property type="protein sequence ID" value="KAJ7722057.1"/>
    <property type="molecule type" value="Genomic_DNA"/>
</dbReference>
<comment type="catalytic activity">
    <reaction evidence="9">
        <text>feruloyl-polysaccharide + H2O = ferulate + polysaccharide.</text>
        <dbReference type="EC" id="3.1.1.73"/>
    </reaction>
</comment>
<keyword evidence="4" id="KW-0858">Xylan degradation</keyword>
<dbReference type="EC" id="3.1.1.73" evidence="2"/>
<dbReference type="SUPFAM" id="SSF53474">
    <property type="entry name" value="alpha/beta-Hydrolases"/>
    <property type="match status" value="1"/>
</dbReference>
<keyword evidence="3" id="KW-0964">Secreted</keyword>
<organism evidence="11 12">
    <name type="scientific">Mycena maculata</name>
    <dbReference type="NCBI Taxonomy" id="230809"/>
    <lineage>
        <taxon>Eukaryota</taxon>
        <taxon>Fungi</taxon>
        <taxon>Dikarya</taxon>
        <taxon>Basidiomycota</taxon>
        <taxon>Agaricomycotina</taxon>
        <taxon>Agaricomycetes</taxon>
        <taxon>Agaricomycetidae</taxon>
        <taxon>Agaricales</taxon>
        <taxon>Marasmiineae</taxon>
        <taxon>Mycenaceae</taxon>
        <taxon>Mycena</taxon>
    </lineage>
</organism>
<dbReference type="Gene3D" id="3.40.50.1820">
    <property type="entry name" value="alpha/beta hydrolase"/>
    <property type="match status" value="1"/>
</dbReference>
<dbReference type="PANTHER" id="PTHR38050">
    <property type="match status" value="1"/>
</dbReference>
<comment type="caution">
    <text evidence="11">The sequence shown here is derived from an EMBL/GenBank/DDBJ whole genome shotgun (WGS) entry which is preliminary data.</text>
</comment>
<accession>A0AAD7HJL5</accession>
<evidence type="ECO:0000256" key="5">
    <source>
        <dbReference type="ARBA" id="ARBA00022729"/>
    </source>
</evidence>
<dbReference type="Proteomes" id="UP001215280">
    <property type="component" value="Unassembled WGS sequence"/>
</dbReference>
<dbReference type="GO" id="GO:0045493">
    <property type="term" value="P:xylan catabolic process"/>
    <property type="evidence" value="ECO:0007669"/>
    <property type="project" value="UniProtKB-KW"/>
</dbReference>
<keyword evidence="12" id="KW-1185">Reference proteome</keyword>
<protein>
    <recommendedName>
        <fullName evidence="2">feruloyl esterase</fullName>
        <ecNumber evidence="2">3.1.1.73</ecNumber>
    </recommendedName>
</protein>
<keyword evidence="5 10" id="KW-0732">Signal</keyword>
<name>A0AAD7HJL5_9AGAR</name>